<feature type="binding site" evidence="13">
    <location>
        <begin position="132"/>
        <end position="134"/>
    </location>
    <ligand>
        <name>substrate</name>
    </ligand>
</feature>
<evidence type="ECO:0000256" key="2">
    <source>
        <dbReference type="ARBA" id="ARBA00004893"/>
    </source>
</evidence>
<dbReference type="Proteomes" id="UP000471031">
    <property type="component" value="Unassembled WGS sequence"/>
</dbReference>
<comment type="subunit">
    <text evidence="4">Hexamer formed by 3 homodimers.</text>
</comment>
<dbReference type="OrthoDB" id="9782546at2"/>
<dbReference type="AlphaFoldDB" id="A0A845LDR7"/>
<feature type="binding site" evidence="13">
    <location>
        <position position="99"/>
    </location>
    <ligand>
        <name>substrate</name>
    </ligand>
</feature>
<accession>A0A845LDR7</accession>
<evidence type="ECO:0000313" key="16">
    <source>
        <dbReference type="EMBL" id="MZP42769.1"/>
    </source>
</evidence>
<dbReference type="PANTHER" id="PTHR32179:SF3">
    <property type="entry name" value="NICOTINATE-NUCLEOTIDE PYROPHOSPHORYLASE [CARBOXYLATING]"/>
    <property type="match status" value="1"/>
</dbReference>
<comment type="catalytic activity">
    <reaction evidence="10">
        <text>nicotinate beta-D-ribonucleotide + CO2 + diphosphate = quinolinate + 5-phospho-alpha-D-ribose 1-diphosphate + 2 H(+)</text>
        <dbReference type="Rhea" id="RHEA:12733"/>
        <dbReference type="ChEBI" id="CHEBI:15378"/>
        <dbReference type="ChEBI" id="CHEBI:16526"/>
        <dbReference type="ChEBI" id="CHEBI:29959"/>
        <dbReference type="ChEBI" id="CHEBI:33019"/>
        <dbReference type="ChEBI" id="CHEBI:57502"/>
        <dbReference type="ChEBI" id="CHEBI:58017"/>
        <dbReference type="EC" id="2.4.2.19"/>
    </reaction>
</comment>
<dbReference type="UniPathway" id="UPA00253">
    <property type="reaction ID" value="UER00331"/>
</dbReference>
<keyword evidence="8 12" id="KW-0808">Transferase</keyword>
<dbReference type="SUPFAM" id="SSF51690">
    <property type="entry name" value="Nicotinate/Quinolinate PRTase C-terminal domain-like"/>
    <property type="match status" value="1"/>
</dbReference>
<dbReference type="CDD" id="cd01572">
    <property type="entry name" value="QPRTase"/>
    <property type="match status" value="1"/>
</dbReference>
<feature type="binding site" evidence="13">
    <location>
        <position position="156"/>
    </location>
    <ligand>
        <name>substrate</name>
    </ligand>
</feature>
<dbReference type="Gene3D" id="3.20.20.70">
    <property type="entry name" value="Aldolase class I"/>
    <property type="match status" value="1"/>
</dbReference>
<dbReference type="PANTHER" id="PTHR32179">
    <property type="entry name" value="NICOTINATE-NUCLEOTIDE PYROPHOSPHORYLASE [CARBOXYLATING]"/>
    <property type="match status" value="1"/>
</dbReference>
<evidence type="ECO:0000256" key="6">
    <source>
        <dbReference type="ARBA" id="ARBA00022642"/>
    </source>
</evidence>
<protein>
    <recommendedName>
        <fullName evidence="11">Probable nicotinate-nucleotide pyrophosphorylase [carboxylating]</fullName>
        <ecNumber evidence="5">2.4.2.19</ecNumber>
    </recommendedName>
    <alternativeName>
        <fullName evidence="9">Quinolinate phosphoribosyltransferase [decarboxylating]</fullName>
    </alternativeName>
</protein>
<dbReference type="GO" id="GO:0034213">
    <property type="term" value="P:quinolinate catabolic process"/>
    <property type="evidence" value="ECO:0007669"/>
    <property type="project" value="TreeGrafter"/>
</dbReference>
<name>A0A845LDR7_HELGE</name>
<dbReference type="GO" id="GO:0004514">
    <property type="term" value="F:nicotinate-nucleotide diphosphorylase (carboxylating) activity"/>
    <property type="evidence" value="ECO:0007669"/>
    <property type="project" value="UniProtKB-EC"/>
</dbReference>
<feature type="binding site" evidence="13">
    <location>
        <position position="196"/>
    </location>
    <ligand>
        <name>substrate</name>
    </ligand>
</feature>
<dbReference type="PIRSF" id="PIRSF006250">
    <property type="entry name" value="NadC_ModD"/>
    <property type="match status" value="1"/>
</dbReference>
<dbReference type="GO" id="GO:0009435">
    <property type="term" value="P:NAD+ biosynthetic process"/>
    <property type="evidence" value="ECO:0007669"/>
    <property type="project" value="UniProtKB-UniPathway"/>
</dbReference>
<dbReference type="Gene3D" id="3.90.1170.20">
    <property type="entry name" value="Quinolinate phosphoribosyl transferase, N-terminal domain"/>
    <property type="match status" value="1"/>
</dbReference>
<feature type="binding site" evidence="13">
    <location>
        <begin position="261"/>
        <end position="263"/>
    </location>
    <ligand>
        <name>substrate</name>
    </ligand>
</feature>
<dbReference type="SUPFAM" id="SSF54675">
    <property type="entry name" value="Nicotinate/Quinolinate PRTase N-terminal domain-like"/>
    <property type="match status" value="1"/>
</dbReference>
<dbReference type="InterPro" id="IPR037128">
    <property type="entry name" value="Quinolinate_PRibosylTase_N_sf"/>
</dbReference>
<evidence type="ECO:0000256" key="13">
    <source>
        <dbReference type="PIRSR" id="PIRSR006250-1"/>
    </source>
</evidence>
<comment type="pathway">
    <text evidence="2">Cofactor biosynthesis; NAD(+) biosynthesis; nicotinate D-ribonucleotide from quinolinate: step 1/1.</text>
</comment>
<keyword evidence="7 12" id="KW-0328">Glycosyltransferase</keyword>
<evidence type="ECO:0000256" key="9">
    <source>
        <dbReference type="ARBA" id="ARBA00033102"/>
    </source>
</evidence>
<feature type="binding site" evidence="13">
    <location>
        <position position="217"/>
    </location>
    <ligand>
        <name>substrate</name>
    </ligand>
</feature>
<dbReference type="InterPro" id="IPR013785">
    <property type="entry name" value="Aldolase_TIM"/>
</dbReference>
<feature type="binding site" evidence="13">
    <location>
        <position position="166"/>
    </location>
    <ligand>
        <name>substrate</name>
    </ligand>
</feature>
<comment type="similarity">
    <text evidence="3 12">Belongs to the NadC/ModD family.</text>
</comment>
<dbReference type="InterPro" id="IPR036068">
    <property type="entry name" value="Nicotinate_pribotase-like_C"/>
</dbReference>
<evidence type="ECO:0000256" key="12">
    <source>
        <dbReference type="PIRNR" id="PIRNR006250"/>
    </source>
</evidence>
<dbReference type="RefSeq" id="WP_161261349.1">
    <property type="nucleotide sequence ID" value="NZ_JAFBDC010000004.1"/>
</dbReference>
<evidence type="ECO:0000256" key="1">
    <source>
        <dbReference type="ARBA" id="ARBA00003237"/>
    </source>
</evidence>
<organism evidence="16 17">
    <name type="scientific">Heliomicrobium gestii</name>
    <name type="common">Heliobacterium gestii</name>
    <dbReference type="NCBI Taxonomy" id="2699"/>
    <lineage>
        <taxon>Bacteria</taxon>
        <taxon>Bacillati</taxon>
        <taxon>Bacillota</taxon>
        <taxon>Clostridia</taxon>
        <taxon>Eubacteriales</taxon>
        <taxon>Heliobacteriaceae</taxon>
        <taxon>Heliomicrobium</taxon>
    </lineage>
</organism>
<dbReference type="FunFam" id="3.20.20.70:FF:000030">
    <property type="entry name" value="Nicotinate-nucleotide pyrophosphorylase, carboxylating"/>
    <property type="match status" value="1"/>
</dbReference>
<comment type="caution">
    <text evidence="16">The sequence shown here is derived from an EMBL/GenBank/DDBJ whole genome shotgun (WGS) entry which is preliminary data.</text>
</comment>
<evidence type="ECO:0000256" key="10">
    <source>
        <dbReference type="ARBA" id="ARBA00047445"/>
    </source>
</evidence>
<keyword evidence="6" id="KW-0662">Pyridine nucleotide biosynthesis</keyword>
<dbReference type="InterPro" id="IPR002638">
    <property type="entry name" value="Quinolinate_PRibosylTrfase_C"/>
</dbReference>
<dbReference type="EC" id="2.4.2.19" evidence="5"/>
<evidence type="ECO:0000256" key="5">
    <source>
        <dbReference type="ARBA" id="ARBA00011944"/>
    </source>
</evidence>
<evidence type="ECO:0000256" key="3">
    <source>
        <dbReference type="ARBA" id="ARBA00009400"/>
    </source>
</evidence>
<dbReference type="InterPro" id="IPR022412">
    <property type="entry name" value="Quinolinate_PRibosylTrfase_N"/>
</dbReference>
<keyword evidence="17" id="KW-1185">Reference proteome</keyword>
<proteinExistence type="inferred from homology"/>
<evidence type="ECO:0000256" key="11">
    <source>
        <dbReference type="ARBA" id="ARBA00069173"/>
    </source>
</evidence>
<dbReference type="Pfam" id="PF01729">
    <property type="entry name" value="QRPTase_C"/>
    <property type="match status" value="1"/>
</dbReference>
<dbReference type="InterPro" id="IPR004393">
    <property type="entry name" value="NadC"/>
</dbReference>
<evidence type="ECO:0000259" key="15">
    <source>
        <dbReference type="Pfam" id="PF02749"/>
    </source>
</evidence>
<evidence type="ECO:0000256" key="7">
    <source>
        <dbReference type="ARBA" id="ARBA00022676"/>
    </source>
</evidence>
<evidence type="ECO:0000256" key="8">
    <source>
        <dbReference type="ARBA" id="ARBA00022679"/>
    </source>
</evidence>
<reference evidence="16 17" key="1">
    <citation type="submission" date="2020-01" db="EMBL/GenBank/DDBJ databases">
        <title>Whole genome sequence of Heliobacterium gestii DSM 11169.</title>
        <authorList>
            <person name="Kyndt J.A."/>
            <person name="Meyer T.E."/>
        </authorList>
    </citation>
    <scope>NUCLEOTIDE SEQUENCE [LARGE SCALE GENOMIC DNA]</scope>
    <source>
        <strain evidence="16 17">DSM 11169</strain>
    </source>
</reference>
<gene>
    <name evidence="16" type="primary">nadC</name>
    <name evidence="16" type="ORF">GTO89_06905</name>
</gene>
<dbReference type="GO" id="GO:0005737">
    <property type="term" value="C:cytoplasm"/>
    <property type="evidence" value="ECO:0007669"/>
    <property type="project" value="TreeGrafter"/>
</dbReference>
<evidence type="ECO:0000313" key="17">
    <source>
        <dbReference type="Proteomes" id="UP000471031"/>
    </source>
</evidence>
<comment type="function">
    <text evidence="1">Involved in the catabolism of quinolinic acid (QA).</text>
</comment>
<feature type="domain" description="Quinolinate phosphoribosyl transferase N-terminal" evidence="15">
    <location>
        <begin position="24"/>
        <end position="109"/>
    </location>
</feature>
<evidence type="ECO:0000259" key="14">
    <source>
        <dbReference type="Pfam" id="PF01729"/>
    </source>
</evidence>
<dbReference type="InterPro" id="IPR027277">
    <property type="entry name" value="NadC/ModD"/>
</dbReference>
<dbReference type="NCBIfam" id="TIGR00078">
    <property type="entry name" value="nadC"/>
    <property type="match status" value="1"/>
</dbReference>
<feature type="binding site" evidence="13">
    <location>
        <begin position="240"/>
        <end position="242"/>
    </location>
    <ligand>
        <name>substrate</name>
    </ligand>
</feature>
<feature type="domain" description="Quinolinate phosphoribosyl transferase C-terminal" evidence="14">
    <location>
        <begin position="111"/>
        <end position="276"/>
    </location>
</feature>
<evidence type="ECO:0000256" key="4">
    <source>
        <dbReference type="ARBA" id="ARBA00011218"/>
    </source>
</evidence>
<dbReference type="EMBL" id="WXEX01000005">
    <property type="protein sequence ID" value="MZP42769.1"/>
    <property type="molecule type" value="Genomic_DNA"/>
</dbReference>
<dbReference type="FunFam" id="3.90.1170.20:FF:000001">
    <property type="entry name" value="Nicotinate-nucleotide diphosphorylase (Carboxylating)"/>
    <property type="match status" value="1"/>
</dbReference>
<dbReference type="Pfam" id="PF02749">
    <property type="entry name" value="QRPTase_N"/>
    <property type="match status" value="1"/>
</dbReference>
<sequence>MELFEPEVRELVLRALREDIGQGDLTTMSLIPADAQTSGIIHAKEAGVIAGMPVARIVFATVDPSLTFDAKVTDGDRVDKGAVLAEVRGCARSILIGERIALNFLQRLSGIATKAARCVEQVTYYQARIVDTRKTTPGLRMLEKYAVRMGGGKNHRFGLFDGVLIKDNHIRVAGGIHQAVSQARQAVPHTVKIEVEVEDLEGVAEALAANADIIMLDNMATETMKEAVRMIGGRALVEASGGVSEEALVEIAKTGVHLISMGALTHSVKALDISLDVEEIKRGRDDVS</sequence>